<evidence type="ECO:0000313" key="2">
    <source>
        <dbReference type="Proteomes" id="UP000036987"/>
    </source>
</evidence>
<organism evidence="1 2">
    <name type="scientific">Zostera marina</name>
    <name type="common">Eelgrass</name>
    <dbReference type="NCBI Taxonomy" id="29655"/>
    <lineage>
        <taxon>Eukaryota</taxon>
        <taxon>Viridiplantae</taxon>
        <taxon>Streptophyta</taxon>
        <taxon>Embryophyta</taxon>
        <taxon>Tracheophyta</taxon>
        <taxon>Spermatophyta</taxon>
        <taxon>Magnoliopsida</taxon>
        <taxon>Liliopsida</taxon>
        <taxon>Zosteraceae</taxon>
        <taxon>Zostera</taxon>
    </lineage>
</organism>
<evidence type="ECO:0000313" key="1">
    <source>
        <dbReference type="EMBL" id="KMZ73599.1"/>
    </source>
</evidence>
<dbReference type="EMBL" id="LFYR01000569">
    <property type="protein sequence ID" value="KMZ73599.1"/>
    <property type="molecule type" value="Genomic_DNA"/>
</dbReference>
<gene>
    <name evidence="1" type="ORF">ZOSMA_146G00800</name>
</gene>
<name>A0A0K9PXG6_ZOSMR</name>
<protein>
    <submittedName>
        <fullName evidence="1">Uncharacterized protein</fullName>
    </submittedName>
</protein>
<accession>A0A0K9PXG6</accession>
<dbReference type="AlphaFoldDB" id="A0A0K9PXG6"/>
<dbReference type="Proteomes" id="UP000036987">
    <property type="component" value="Unassembled WGS sequence"/>
</dbReference>
<proteinExistence type="predicted"/>
<keyword evidence="2" id="KW-1185">Reference proteome</keyword>
<sequence>MTIIFNLFITTSTHKSIIIHIGIPLPERRIDIHLAIHSVKCTAGNRGNRRRDHLLQQVSEFIKIRISPSIVRKLSGNGYYNLLG</sequence>
<reference evidence="2" key="1">
    <citation type="journal article" date="2016" name="Nature">
        <title>The genome of the seagrass Zostera marina reveals angiosperm adaptation to the sea.</title>
        <authorList>
            <person name="Olsen J.L."/>
            <person name="Rouze P."/>
            <person name="Verhelst B."/>
            <person name="Lin Y.-C."/>
            <person name="Bayer T."/>
            <person name="Collen J."/>
            <person name="Dattolo E."/>
            <person name="De Paoli E."/>
            <person name="Dittami S."/>
            <person name="Maumus F."/>
            <person name="Michel G."/>
            <person name="Kersting A."/>
            <person name="Lauritano C."/>
            <person name="Lohaus R."/>
            <person name="Toepel M."/>
            <person name="Tonon T."/>
            <person name="Vanneste K."/>
            <person name="Amirebrahimi M."/>
            <person name="Brakel J."/>
            <person name="Bostroem C."/>
            <person name="Chovatia M."/>
            <person name="Grimwood J."/>
            <person name="Jenkins J.W."/>
            <person name="Jueterbock A."/>
            <person name="Mraz A."/>
            <person name="Stam W.T."/>
            <person name="Tice H."/>
            <person name="Bornberg-Bauer E."/>
            <person name="Green P.J."/>
            <person name="Pearson G.A."/>
            <person name="Procaccini G."/>
            <person name="Duarte C.M."/>
            <person name="Schmutz J."/>
            <person name="Reusch T.B.H."/>
            <person name="Van de Peer Y."/>
        </authorList>
    </citation>
    <scope>NUCLEOTIDE SEQUENCE [LARGE SCALE GENOMIC DNA]</scope>
    <source>
        <strain evidence="2">cv. Finnish</strain>
    </source>
</reference>
<comment type="caution">
    <text evidence="1">The sequence shown here is derived from an EMBL/GenBank/DDBJ whole genome shotgun (WGS) entry which is preliminary data.</text>
</comment>